<keyword evidence="1" id="KW-0812">Transmembrane</keyword>
<keyword evidence="1" id="KW-0472">Membrane</keyword>
<evidence type="ECO:0000313" key="5">
    <source>
        <dbReference type="Proteomes" id="UP000659654"/>
    </source>
</evidence>
<sequence length="169" mass="19482">MVSTTWAKIFSAIFLILYGVISLILLFVGLNTTIALVLGLGMLFLTFLTLLYLVGIQKKNDWIMIPFVVSEMIIRVFIGFLVGAIWIAYLLALFDLVQFESPFESIGNLQFLFLFALGATLSFALWIRLLLVFYDGYRKVKKENDRKRMEKEASEHYYMRITTARPSKI</sequence>
<proteinExistence type="predicted"/>
<dbReference type="EMBL" id="CAJFDI010000006">
    <property type="protein sequence ID" value="CAD5234062.1"/>
    <property type="molecule type" value="Genomic_DNA"/>
</dbReference>
<dbReference type="Proteomes" id="UP000659654">
    <property type="component" value="Unassembled WGS sequence"/>
</dbReference>
<dbReference type="Proteomes" id="UP000582659">
    <property type="component" value="Unassembled WGS sequence"/>
</dbReference>
<accession>A0A1I7SLJ4</accession>
<reference evidence="3" key="2">
    <citation type="submission" date="2020-08" db="EMBL/GenBank/DDBJ databases">
        <authorList>
            <person name="Kikuchi T."/>
        </authorList>
    </citation>
    <scope>NUCLEOTIDE SEQUENCE</scope>
    <source>
        <strain evidence="2">Ka4C1</strain>
    </source>
</reference>
<dbReference type="WBParaSite" id="BXY_1392700.1">
    <property type="protein sequence ID" value="BXY_1392700.1"/>
    <property type="gene ID" value="BXY_1392700"/>
</dbReference>
<evidence type="ECO:0000313" key="4">
    <source>
        <dbReference type="Proteomes" id="UP000095284"/>
    </source>
</evidence>
<keyword evidence="5" id="KW-1185">Reference proteome</keyword>
<organism evidence="4 6">
    <name type="scientific">Bursaphelenchus xylophilus</name>
    <name type="common">Pinewood nematode worm</name>
    <name type="synonym">Aphelenchoides xylophilus</name>
    <dbReference type="NCBI Taxonomy" id="6326"/>
    <lineage>
        <taxon>Eukaryota</taxon>
        <taxon>Metazoa</taxon>
        <taxon>Ecdysozoa</taxon>
        <taxon>Nematoda</taxon>
        <taxon>Chromadorea</taxon>
        <taxon>Rhabditida</taxon>
        <taxon>Tylenchina</taxon>
        <taxon>Tylenchomorpha</taxon>
        <taxon>Aphelenchoidea</taxon>
        <taxon>Aphelenchoididae</taxon>
        <taxon>Bursaphelenchus</taxon>
    </lineage>
</organism>
<feature type="transmembrane region" description="Helical" evidence="1">
    <location>
        <begin position="34"/>
        <end position="55"/>
    </location>
</feature>
<protein>
    <submittedName>
        <fullName evidence="2">(pine wood nematode) hypothetical protein</fullName>
    </submittedName>
</protein>
<keyword evidence="1" id="KW-1133">Transmembrane helix</keyword>
<evidence type="ECO:0000313" key="6">
    <source>
        <dbReference type="WBParaSite" id="BXY_1392700.1"/>
    </source>
</evidence>
<evidence type="ECO:0000256" key="1">
    <source>
        <dbReference type="SAM" id="Phobius"/>
    </source>
</evidence>
<dbReference type="EMBL" id="CAJFCV020000006">
    <property type="protein sequence ID" value="CAG9129640.1"/>
    <property type="molecule type" value="Genomic_DNA"/>
</dbReference>
<dbReference type="AlphaFoldDB" id="A0A1I7SLJ4"/>
<feature type="transmembrane region" description="Helical" evidence="1">
    <location>
        <begin position="76"/>
        <end position="99"/>
    </location>
</feature>
<dbReference type="Proteomes" id="UP000095284">
    <property type="component" value="Unplaced"/>
</dbReference>
<feature type="transmembrane region" description="Helical" evidence="1">
    <location>
        <begin position="9"/>
        <end position="28"/>
    </location>
</feature>
<gene>
    <name evidence="2" type="ORF">BXYJ_LOCUS14153</name>
</gene>
<reference evidence="6" key="1">
    <citation type="submission" date="2016-11" db="UniProtKB">
        <authorList>
            <consortium name="WormBaseParasite"/>
        </authorList>
    </citation>
    <scope>IDENTIFICATION</scope>
</reference>
<evidence type="ECO:0000313" key="2">
    <source>
        <dbReference type="EMBL" id="CAD5234062.1"/>
    </source>
</evidence>
<evidence type="ECO:0000313" key="3">
    <source>
        <dbReference type="EMBL" id="CAG9129640.1"/>
    </source>
</evidence>
<dbReference type="OrthoDB" id="5874730at2759"/>
<feature type="transmembrane region" description="Helical" evidence="1">
    <location>
        <begin position="111"/>
        <end position="134"/>
    </location>
</feature>
<name>A0A1I7SLJ4_BURXY</name>